<proteinExistence type="predicted"/>
<evidence type="ECO:0000313" key="2">
    <source>
        <dbReference type="Proteomes" id="UP000016587"/>
    </source>
</evidence>
<reference evidence="1 2" key="1">
    <citation type="journal article" date="2013" name="J. Bacteriol.">
        <title>Roles of HynAB and Ech, the only two hydrogenases found in the model sulfate reducer Desulfovibrio gigas.</title>
        <authorList>
            <person name="Morais-Silva F.O."/>
            <person name="Santos C.I."/>
            <person name="Rodrigues R."/>
            <person name="Pereira I.A."/>
            <person name="Rodrigues-Pousada C."/>
        </authorList>
    </citation>
    <scope>NUCLEOTIDE SEQUENCE [LARGE SCALE GENOMIC DNA]</scope>
    <source>
        <strain evidence="2">ATCC 19364 / DSM 1382 / NCIMB 9332 / VKM B-1759</strain>
    </source>
</reference>
<dbReference type="EMBL" id="CP006585">
    <property type="protein sequence ID" value="AGW15183.1"/>
    <property type="molecule type" value="Genomic_DNA"/>
</dbReference>
<dbReference type="STRING" id="1121448.DGI_3506"/>
<gene>
    <name evidence="1" type="ORF">DGI_3506</name>
</gene>
<dbReference type="OrthoDB" id="5471937at2"/>
<dbReference type="eggNOG" id="ENOG503394W">
    <property type="taxonomic scope" value="Bacteria"/>
</dbReference>
<evidence type="ECO:0008006" key="3">
    <source>
        <dbReference type="Google" id="ProtNLM"/>
    </source>
</evidence>
<dbReference type="PATRIC" id="fig|1121448.10.peg.3457"/>
<sequence>MEANELTLIEQFRDKDTELQTLWEEHLLYEKQLEKLESKPFLSPQEDLLVKDIKKKKLLGKTRMQAIIDRYKS</sequence>
<protein>
    <recommendedName>
        <fullName evidence="3">DUF465 domain-containing protein</fullName>
    </recommendedName>
</protein>
<dbReference type="AlphaFoldDB" id="T2GFU6"/>
<dbReference type="InterPro" id="IPR038444">
    <property type="entry name" value="DUF465_sf"/>
</dbReference>
<dbReference type="Gene3D" id="6.10.280.50">
    <property type="match status" value="1"/>
</dbReference>
<reference evidence="2" key="2">
    <citation type="submission" date="2013-07" db="EMBL/GenBank/DDBJ databases">
        <authorList>
            <person name="Morais-Silva F.O."/>
            <person name="Rezende A.M."/>
            <person name="Pimentel C."/>
            <person name="Resende D.M."/>
            <person name="Santos C.I."/>
            <person name="Clemente C."/>
            <person name="de Oliveira L.M."/>
            <person name="da Silva S.M."/>
            <person name="Costa D.A."/>
            <person name="Varela-Raposo A."/>
            <person name="Horacio E.C.A."/>
            <person name="Matos M."/>
            <person name="Flores O."/>
            <person name="Ruiz J.C."/>
            <person name="Rodrigues-Pousada C."/>
        </authorList>
    </citation>
    <scope>NUCLEOTIDE SEQUENCE [LARGE SCALE GENOMIC DNA]</scope>
    <source>
        <strain evidence="2">ATCC 19364 / DSM 1382 / NCIMB 9332 / VKM B-1759</strain>
    </source>
</reference>
<dbReference type="RefSeq" id="WP_021762311.1">
    <property type="nucleotide sequence ID" value="NC_022444.1"/>
</dbReference>
<name>T2GFU6_MEGG1</name>
<keyword evidence="2" id="KW-1185">Reference proteome</keyword>
<dbReference type="Proteomes" id="UP000016587">
    <property type="component" value="Chromosome"/>
</dbReference>
<organism evidence="1 2">
    <name type="scientific">Megalodesulfovibrio gigas (strain ATCC 19364 / DSM 1382 / NCIMB 9332 / VKM B-1759)</name>
    <name type="common">Desulfovibrio gigas</name>
    <dbReference type="NCBI Taxonomy" id="1121448"/>
    <lineage>
        <taxon>Bacteria</taxon>
        <taxon>Pseudomonadati</taxon>
        <taxon>Thermodesulfobacteriota</taxon>
        <taxon>Desulfovibrionia</taxon>
        <taxon>Desulfovibrionales</taxon>
        <taxon>Desulfovibrionaceae</taxon>
        <taxon>Megalodesulfovibrio</taxon>
    </lineage>
</organism>
<dbReference type="HOGENOM" id="CLU_165482_1_0_7"/>
<dbReference type="KEGG" id="dgg:DGI_3506"/>
<accession>T2GFU6</accession>
<evidence type="ECO:0000313" key="1">
    <source>
        <dbReference type="EMBL" id="AGW15183.1"/>
    </source>
</evidence>